<sequence length="185" mass="20123">IVVNLLGRGTLGGPPISLEIARKASAMGCAEPTLAGMESGYCTSVYIPILPGVLISVLTNGRRGWLEGITAPKTGDPRNFKSFEELREAFRKQLVWGFEMETIATNIGERLLAEFDPTLYQSSLIEDCIKKGLCREEGGARFNFGPFVSCVGVTDVGVEELIFGSVPSKAELYERLNNEILSAFI</sequence>
<feature type="domain" description="PFL" evidence="1">
    <location>
        <begin position="1"/>
        <end position="185"/>
    </location>
</feature>
<dbReference type="InterPro" id="IPR004184">
    <property type="entry name" value="PFL_dom"/>
</dbReference>
<name>X1CSK1_9ZZZZ</name>
<dbReference type="GO" id="GO:0005829">
    <property type="term" value="C:cytosol"/>
    <property type="evidence" value="ECO:0007669"/>
    <property type="project" value="TreeGrafter"/>
</dbReference>
<dbReference type="GO" id="GO:0003824">
    <property type="term" value="F:catalytic activity"/>
    <property type="evidence" value="ECO:0007669"/>
    <property type="project" value="InterPro"/>
</dbReference>
<dbReference type="PANTHER" id="PTHR43641:SF2">
    <property type="entry name" value="DEHYDRATASE YBIW-RELATED"/>
    <property type="match status" value="1"/>
</dbReference>
<proteinExistence type="predicted"/>
<evidence type="ECO:0000313" key="2">
    <source>
        <dbReference type="EMBL" id="GAG99053.1"/>
    </source>
</evidence>
<dbReference type="PROSITE" id="PS51554">
    <property type="entry name" value="PFL"/>
    <property type="match status" value="1"/>
</dbReference>
<dbReference type="Gene3D" id="3.20.70.20">
    <property type="match status" value="1"/>
</dbReference>
<dbReference type="PANTHER" id="PTHR43641">
    <property type="entry name" value="FORMATE ACETYLTRANSFERASE 3-RELATED"/>
    <property type="match status" value="1"/>
</dbReference>
<gene>
    <name evidence="2" type="ORF">S01H4_41423</name>
</gene>
<feature type="non-terminal residue" evidence="2">
    <location>
        <position position="1"/>
    </location>
</feature>
<comment type="caution">
    <text evidence="2">The sequence shown here is derived from an EMBL/GenBank/DDBJ whole genome shotgun (WGS) entry which is preliminary data.</text>
</comment>
<dbReference type="EMBL" id="BART01022651">
    <property type="protein sequence ID" value="GAG99053.1"/>
    <property type="molecule type" value="Genomic_DNA"/>
</dbReference>
<dbReference type="InterPro" id="IPR051215">
    <property type="entry name" value="GRE"/>
</dbReference>
<dbReference type="SUPFAM" id="SSF51998">
    <property type="entry name" value="PFL-like glycyl radical enzymes"/>
    <property type="match status" value="1"/>
</dbReference>
<accession>X1CSK1</accession>
<evidence type="ECO:0000259" key="1">
    <source>
        <dbReference type="PROSITE" id="PS51554"/>
    </source>
</evidence>
<dbReference type="Pfam" id="PF02901">
    <property type="entry name" value="PFL-like"/>
    <property type="match status" value="1"/>
</dbReference>
<dbReference type="AlphaFoldDB" id="X1CSK1"/>
<organism evidence="2">
    <name type="scientific">marine sediment metagenome</name>
    <dbReference type="NCBI Taxonomy" id="412755"/>
    <lineage>
        <taxon>unclassified sequences</taxon>
        <taxon>metagenomes</taxon>
        <taxon>ecological metagenomes</taxon>
    </lineage>
</organism>
<protein>
    <recommendedName>
        <fullName evidence="1">PFL domain-containing protein</fullName>
    </recommendedName>
</protein>
<reference evidence="2" key="1">
    <citation type="journal article" date="2014" name="Front. Microbiol.">
        <title>High frequency of phylogenetically diverse reductive dehalogenase-homologous genes in deep subseafloor sedimentary metagenomes.</title>
        <authorList>
            <person name="Kawai M."/>
            <person name="Futagami T."/>
            <person name="Toyoda A."/>
            <person name="Takaki Y."/>
            <person name="Nishi S."/>
            <person name="Hori S."/>
            <person name="Arai W."/>
            <person name="Tsubouchi T."/>
            <person name="Morono Y."/>
            <person name="Uchiyama I."/>
            <person name="Ito T."/>
            <person name="Fujiyama A."/>
            <person name="Inagaki F."/>
            <person name="Takami H."/>
        </authorList>
    </citation>
    <scope>NUCLEOTIDE SEQUENCE</scope>
    <source>
        <strain evidence="2">Expedition CK06-06</strain>
    </source>
</reference>